<dbReference type="Pfam" id="PF01425">
    <property type="entry name" value="Amidase"/>
    <property type="match status" value="1"/>
</dbReference>
<dbReference type="InterPro" id="IPR052096">
    <property type="entry name" value="Endocannabinoid_amidase"/>
</dbReference>
<protein>
    <submittedName>
        <fullName evidence="4">Amidase domain-containing protein</fullName>
    </submittedName>
</protein>
<dbReference type="Proteomes" id="UP000267606">
    <property type="component" value="Unassembled WGS sequence"/>
</dbReference>
<reference evidence="2 3" key="2">
    <citation type="submission" date="2018-11" db="EMBL/GenBank/DDBJ databases">
        <authorList>
            <consortium name="Pathogen Informatics"/>
        </authorList>
    </citation>
    <scope>NUCLEOTIDE SEQUENCE [LARGE SCALE GENOMIC DNA]</scope>
</reference>
<dbReference type="GO" id="GO:0004040">
    <property type="term" value="F:amidase activity"/>
    <property type="evidence" value="ECO:0007669"/>
    <property type="project" value="TreeGrafter"/>
</dbReference>
<evidence type="ECO:0000313" key="2">
    <source>
        <dbReference type="EMBL" id="VDO35426.1"/>
    </source>
</evidence>
<dbReference type="Gene3D" id="3.90.1300.10">
    <property type="entry name" value="Amidase signature (AS) domain"/>
    <property type="match status" value="1"/>
</dbReference>
<evidence type="ECO:0000313" key="4">
    <source>
        <dbReference type="WBParaSite" id="OFLC_0000314001-mRNA-1"/>
    </source>
</evidence>
<dbReference type="GO" id="GO:0017064">
    <property type="term" value="F:fatty acid amide hydrolase activity"/>
    <property type="evidence" value="ECO:0007669"/>
    <property type="project" value="TreeGrafter"/>
</dbReference>
<sequence length="264" mass="30355">MGSFLIVIGSILKPWGIVSTHQRMINENEKKRQQRMNDIHEKVKTDDPDVLQQRKRILSLDFFALRNELQNDYVTAVDVLNAFAWKAEMVQRELNCIVDFLNESFEEARNLDAKWNKVSGKPPLFGMPFSVKGNFNVKGYDCTAGLAKFLQKPMENDCTLVTFLRSQGAIPFVITTIPQGLLSFSCCSSLYGITSNPHMNSRYILLLYYRVSICHSDEKVGYFRQLTKVILMFIRQRASVIVLFQNFLLSAKVNKQKLLCFCTK</sequence>
<proteinExistence type="predicted"/>
<name>A0A183H6M9_9BILA</name>
<dbReference type="GO" id="GO:0009062">
    <property type="term" value="P:fatty acid catabolic process"/>
    <property type="evidence" value="ECO:0007669"/>
    <property type="project" value="TreeGrafter"/>
</dbReference>
<dbReference type="PANTHER" id="PTHR45847">
    <property type="entry name" value="FATTY ACID AMIDE HYDROLASE"/>
    <property type="match status" value="1"/>
</dbReference>
<dbReference type="AlphaFoldDB" id="A0A183H6M9"/>
<dbReference type="InterPro" id="IPR036928">
    <property type="entry name" value="AS_sf"/>
</dbReference>
<dbReference type="STRING" id="387005.A0A183H6M9"/>
<dbReference type="PANTHER" id="PTHR45847:SF6">
    <property type="entry name" value="FATTY ACID AMIDE HYDROLASE"/>
    <property type="match status" value="1"/>
</dbReference>
<reference evidence="4" key="1">
    <citation type="submission" date="2016-06" db="UniProtKB">
        <authorList>
            <consortium name="WormBaseParasite"/>
        </authorList>
    </citation>
    <scope>IDENTIFICATION</scope>
</reference>
<feature type="domain" description="Amidase" evidence="1">
    <location>
        <begin position="78"/>
        <end position="202"/>
    </location>
</feature>
<gene>
    <name evidence="2" type="ORF">OFLC_LOCUS3141</name>
</gene>
<organism evidence="4">
    <name type="scientific">Onchocerca flexuosa</name>
    <dbReference type="NCBI Taxonomy" id="387005"/>
    <lineage>
        <taxon>Eukaryota</taxon>
        <taxon>Metazoa</taxon>
        <taxon>Ecdysozoa</taxon>
        <taxon>Nematoda</taxon>
        <taxon>Chromadorea</taxon>
        <taxon>Rhabditida</taxon>
        <taxon>Spirurina</taxon>
        <taxon>Spiruromorpha</taxon>
        <taxon>Filarioidea</taxon>
        <taxon>Onchocercidae</taxon>
        <taxon>Onchocerca</taxon>
    </lineage>
</organism>
<dbReference type="InterPro" id="IPR023631">
    <property type="entry name" value="Amidase_dom"/>
</dbReference>
<dbReference type="WBParaSite" id="OFLC_0000314001-mRNA-1">
    <property type="protein sequence ID" value="OFLC_0000314001-mRNA-1"/>
    <property type="gene ID" value="OFLC_0000314001"/>
</dbReference>
<accession>A0A183H6M9</accession>
<dbReference type="SUPFAM" id="SSF75304">
    <property type="entry name" value="Amidase signature (AS) enzymes"/>
    <property type="match status" value="1"/>
</dbReference>
<dbReference type="EMBL" id="UZAJ01002007">
    <property type="protein sequence ID" value="VDO35426.1"/>
    <property type="molecule type" value="Genomic_DNA"/>
</dbReference>
<evidence type="ECO:0000259" key="1">
    <source>
        <dbReference type="Pfam" id="PF01425"/>
    </source>
</evidence>
<keyword evidence="3" id="KW-1185">Reference proteome</keyword>
<evidence type="ECO:0000313" key="3">
    <source>
        <dbReference type="Proteomes" id="UP000267606"/>
    </source>
</evidence>